<evidence type="ECO:0000313" key="2">
    <source>
        <dbReference type="Proteomes" id="UP000318571"/>
    </source>
</evidence>
<comment type="caution">
    <text evidence="1">The sequence shown here is derived from an EMBL/GenBank/DDBJ whole genome shotgun (WGS) entry which is preliminary data.</text>
</comment>
<reference evidence="1 2" key="1">
    <citation type="journal article" date="2018" name="Nat. Ecol. Evol.">
        <title>Genomic signatures of mitonuclear coevolution across populations of Tigriopus californicus.</title>
        <authorList>
            <person name="Barreto F.S."/>
            <person name="Watson E.T."/>
            <person name="Lima T.G."/>
            <person name="Willett C.S."/>
            <person name="Edmands S."/>
            <person name="Li W."/>
            <person name="Burton R.S."/>
        </authorList>
    </citation>
    <scope>NUCLEOTIDE SEQUENCE [LARGE SCALE GENOMIC DNA]</scope>
    <source>
        <strain evidence="1 2">San Diego</strain>
    </source>
</reference>
<dbReference type="AlphaFoldDB" id="A0A553PD07"/>
<keyword evidence="2" id="KW-1185">Reference proteome</keyword>
<dbReference type="Proteomes" id="UP000318571">
    <property type="component" value="Chromosome 2"/>
</dbReference>
<name>A0A553PD07_TIGCA</name>
<organism evidence="1 2">
    <name type="scientific">Tigriopus californicus</name>
    <name type="common">Marine copepod</name>
    <dbReference type="NCBI Taxonomy" id="6832"/>
    <lineage>
        <taxon>Eukaryota</taxon>
        <taxon>Metazoa</taxon>
        <taxon>Ecdysozoa</taxon>
        <taxon>Arthropoda</taxon>
        <taxon>Crustacea</taxon>
        <taxon>Multicrustacea</taxon>
        <taxon>Hexanauplia</taxon>
        <taxon>Copepoda</taxon>
        <taxon>Harpacticoida</taxon>
        <taxon>Harpacticidae</taxon>
        <taxon>Tigriopus</taxon>
    </lineage>
</organism>
<protein>
    <submittedName>
        <fullName evidence="1">Uncharacterized protein</fullName>
    </submittedName>
</protein>
<proteinExistence type="predicted"/>
<accession>A0A553PD07</accession>
<gene>
    <name evidence="1" type="ORF">TCAL_14573</name>
</gene>
<dbReference type="EMBL" id="VCGU01000005">
    <property type="protein sequence ID" value="TRY75571.1"/>
    <property type="molecule type" value="Genomic_DNA"/>
</dbReference>
<evidence type="ECO:0000313" key="1">
    <source>
        <dbReference type="EMBL" id="TRY75571.1"/>
    </source>
</evidence>
<sequence>MTPRPDGFSPAFGFFGRHLRIGMPDVCAAGFDAHKMEDFVRARRLANNAGMAGAGGRELAHLEIGTPVHIQDPIGRGWTTCGGAILSQCDSRRSYIVSTPTGTVRRNRRFLRPYPRPERPSLTP</sequence>